<reference evidence="6" key="2">
    <citation type="submission" date="2025-09" db="UniProtKB">
        <authorList>
            <consortium name="Ensembl"/>
        </authorList>
    </citation>
    <scope>IDENTIFICATION</scope>
</reference>
<dbReference type="STRING" id="94237.ENSMMOP00000020383"/>
<dbReference type="Pfam" id="PF13927">
    <property type="entry name" value="Ig_3"/>
    <property type="match status" value="3"/>
</dbReference>
<evidence type="ECO:0000259" key="5">
    <source>
        <dbReference type="PROSITE" id="PS50835"/>
    </source>
</evidence>
<dbReference type="SMART" id="SM00409">
    <property type="entry name" value="IG"/>
    <property type="match status" value="6"/>
</dbReference>
<feature type="domain" description="Ig-like" evidence="5">
    <location>
        <begin position="470"/>
        <end position="557"/>
    </location>
</feature>
<feature type="domain" description="Ig-like" evidence="5">
    <location>
        <begin position="403"/>
        <end position="465"/>
    </location>
</feature>
<evidence type="ECO:0000256" key="3">
    <source>
        <dbReference type="ARBA" id="ARBA00023180"/>
    </source>
</evidence>
<evidence type="ECO:0000256" key="2">
    <source>
        <dbReference type="ARBA" id="ARBA00023157"/>
    </source>
</evidence>
<feature type="domain" description="Ig-like" evidence="5">
    <location>
        <begin position="224"/>
        <end position="308"/>
    </location>
</feature>
<evidence type="ECO:0000256" key="1">
    <source>
        <dbReference type="ARBA" id="ARBA00022729"/>
    </source>
</evidence>
<dbReference type="Proteomes" id="UP000261620">
    <property type="component" value="Unplaced"/>
</dbReference>
<dbReference type="InterPro" id="IPR007110">
    <property type="entry name" value="Ig-like_dom"/>
</dbReference>
<dbReference type="SMART" id="SM00408">
    <property type="entry name" value="IGc2"/>
    <property type="match status" value="5"/>
</dbReference>
<dbReference type="PANTHER" id="PTHR44337:SF16">
    <property type="entry name" value="CARCINOEMBRYONIC ANTIGEN-RELATED CELL ADHESION MOLECULE 20-LIKE-RELATED"/>
    <property type="match status" value="1"/>
</dbReference>
<organism evidence="6 7">
    <name type="scientific">Mola mola</name>
    <name type="common">Ocean sunfish</name>
    <name type="synonym">Tetraodon mola</name>
    <dbReference type="NCBI Taxonomy" id="94237"/>
    <lineage>
        <taxon>Eukaryota</taxon>
        <taxon>Metazoa</taxon>
        <taxon>Chordata</taxon>
        <taxon>Craniata</taxon>
        <taxon>Vertebrata</taxon>
        <taxon>Euteleostomi</taxon>
        <taxon>Actinopterygii</taxon>
        <taxon>Neopterygii</taxon>
        <taxon>Teleostei</taxon>
        <taxon>Neoteleostei</taxon>
        <taxon>Acanthomorphata</taxon>
        <taxon>Eupercaria</taxon>
        <taxon>Tetraodontiformes</taxon>
        <taxon>Molidae</taxon>
        <taxon>Mola</taxon>
    </lineage>
</organism>
<dbReference type="PANTHER" id="PTHR44337">
    <property type="entry name" value="CARCINOEMBRYONIC ANTIGEN-RELATED CELL ADHESION MOLECULE 8"/>
    <property type="match status" value="1"/>
</dbReference>
<dbReference type="CDD" id="cd00096">
    <property type="entry name" value="Ig"/>
    <property type="match status" value="2"/>
</dbReference>
<sequence length="661" mass="72411">MANLWCLGTDSVSLTATECCLSALWTGQTQGRFCVMSAMISALIQPNANCRSIVRISIWLYYYFVEGSDIILFCSAVSRPAALFSWFLNGDLLSDTGSHLILTNIQQNQSGNYSCQAFNTKSLRYFHSNSSWLLRVITEKLQSSFGPTAPVSNVKVNASTTEILELSSTPVHLSCSSSGSALTIVNVTRYDQGPFRCHVVSPVSNGTSGPVKLLTVCELLLSGPENINLSLSPSQEHYDEGSDVSLICSVGSGPPALIHWFLDGDPLPDSGPELRLMNVQMSQSGNYSCQAFNNRTMRNQTSEPAAVSVLKFSNVIITPNATDLLELQDSVSLSCSASESFPSFLWLNGSSEVTASNRVQIPDGGSVLTIINVTCYDQGPFMCHAFNNFSNYTSHPVEFYISCELQSDSRPSALFHWFLNGHLLSDTGPVFGLMGIQVNQSGNYCCQAFNNRTMRNETSEPAAVSYLSSPYITTIRSPAAVLIEDKSSTNLSCEASGSISTQVWMKDGWPLHLSDRVRFSIDNKTVFLQPVHSSDHGTFQCRVSNPVSSVTVAYNLTVNYGPHNVTITGPSAPAPGRRVMLQCTVDSVPPANFSWKFNGNETHVNNSMYIIERLEEENIGNYTCTARNMVTMMENSTVLHLRGERSCNAYVLTVTLWHFQA</sequence>
<dbReference type="InterPro" id="IPR003599">
    <property type="entry name" value="Ig_sub"/>
</dbReference>
<dbReference type="OMA" id="HHTKEGN"/>
<evidence type="ECO:0000313" key="6">
    <source>
        <dbReference type="Ensembl" id="ENSMMOP00000020383.1"/>
    </source>
</evidence>
<evidence type="ECO:0000256" key="4">
    <source>
        <dbReference type="ARBA" id="ARBA00023319"/>
    </source>
</evidence>
<keyword evidence="4" id="KW-0393">Immunoglobulin domain</keyword>
<feature type="domain" description="Ig-like" evidence="5">
    <location>
        <begin position="313"/>
        <end position="402"/>
    </location>
</feature>
<keyword evidence="1" id="KW-0732">Signal</keyword>
<dbReference type="Gene3D" id="2.60.40.10">
    <property type="entry name" value="Immunoglobulins"/>
    <property type="match status" value="6"/>
</dbReference>
<dbReference type="PROSITE" id="PS50835">
    <property type="entry name" value="IG_LIKE"/>
    <property type="match status" value="6"/>
</dbReference>
<dbReference type="Pfam" id="PF13895">
    <property type="entry name" value="Ig_2"/>
    <property type="match status" value="1"/>
</dbReference>
<protein>
    <recommendedName>
        <fullName evidence="5">Ig-like domain-containing protein</fullName>
    </recommendedName>
</protein>
<feature type="domain" description="Ig-like" evidence="5">
    <location>
        <begin position="66"/>
        <end position="131"/>
    </location>
</feature>
<name>A0A3Q3WQS0_MOLML</name>
<keyword evidence="2" id="KW-1015">Disulfide bond</keyword>
<dbReference type="InterPro" id="IPR003598">
    <property type="entry name" value="Ig_sub2"/>
</dbReference>
<dbReference type="Ensembl" id="ENSMMOT00000020719.1">
    <property type="protein sequence ID" value="ENSMMOP00000020383.1"/>
    <property type="gene ID" value="ENSMMOG00000015488.1"/>
</dbReference>
<dbReference type="AlphaFoldDB" id="A0A3Q3WQS0"/>
<dbReference type="Pfam" id="PF07679">
    <property type="entry name" value="I-set"/>
    <property type="match status" value="1"/>
</dbReference>
<accession>A0A3Q3WQS0</accession>
<evidence type="ECO:0000313" key="7">
    <source>
        <dbReference type="Proteomes" id="UP000261620"/>
    </source>
</evidence>
<dbReference type="SUPFAM" id="SSF48726">
    <property type="entry name" value="Immunoglobulin"/>
    <property type="match status" value="6"/>
</dbReference>
<reference evidence="6" key="1">
    <citation type="submission" date="2025-08" db="UniProtKB">
        <authorList>
            <consortium name="Ensembl"/>
        </authorList>
    </citation>
    <scope>IDENTIFICATION</scope>
</reference>
<keyword evidence="7" id="KW-1185">Reference proteome</keyword>
<keyword evidence="3" id="KW-0325">Glycoprotein</keyword>
<dbReference type="InterPro" id="IPR013783">
    <property type="entry name" value="Ig-like_fold"/>
</dbReference>
<proteinExistence type="predicted"/>
<dbReference type="InterPro" id="IPR013098">
    <property type="entry name" value="Ig_I-set"/>
</dbReference>
<feature type="domain" description="Ig-like" evidence="5">
    <location>
        <begin position="562"/>
        <end position="640"/>
    </location>
</feature>
<dbReference type="InterPro" id="IPR036179">
    <property type="entry name" value="Ig-like_dom_sf"/>
</dbReference>
<dbReference type="InterPro" id="IPR052598">
    <property type="entry name" value="IgSF_CEA-related"/>
</dbReference>